<dbReference type="GO" id="GO:0043715">
    <property type="term" value="F:2,3-diketo-5-methylthiopentyl-1-phosphate enolase activity"/>
    <property type="evidence" value="ECO:0007669"/>
    <property type="project" value="UniProtKB-EC"/>
</dbReference>
<accession>A0AA95F0S4</accession>
<organism evidence="5 6">
    <name type="scientific">Candidatus Cohnella colombiensis</name>
    <dbReference type="NCBI Taxonomy" id="3121368"/>
    <lineage>
        <taxon>Bacteria</taxon>
        <taxon>Bacillati</taxon>
        <taxon>Bacillota</taxon>
        <taxon>Bacilli</taxon>
        <taxon>Bacillales</taxon>
        <taxon>Paenibacillaceae</taxon>
        <taxon>Cohnella</taxon>
    </lineage>
</organism>
<dbReference type="AlphaFoldDB" id="A0AA95F0S4"/>
<name>A0AA95F0S4_9BACL</name>
<dbReference type="NCBIfam" id="TIGR03332">
    <property type="entry name" value="salvage_mtnW"/>
    <property type="match status" value="1"/>
</dbReference>
<dbReference type="SUPFAM" id="SSF51649">
    <property type="entry name" value="RuBisCo, C-terminal domain"/>
    <property type="match status" value="1"/>
</dbReference>
<gene>
    <name evidence="5" type="ORF">P0Y55_06795</name>
</gene>
<dbReference type="GO" id="GO:0016984">
    <property type="term" value="F:ribulose-bisphosphate carboxylase activity"/>
    <property type="evidence" value="ECO:0007669"/>
    <property type="project" value="InterPro"/>
</dbReference>
<dbReference type="EMBL" id="CP119317">
    <property type="protein sequence ID" value="WEK56321.1"/>
    <property type="molecule type" value="Genomic_DNA"/>
</dbReference>
<keyword evidence="2" id="KW-0460">Magnesium</keyword>
<dbReference type="InterPro" id="IPR036422">
    <property type="entry name" value="RuBisCO_lsu_N_sf"/>
</dbReference>
<dbReference type="GO" id="GO:0000287">
    <property type="term" value="F:magnesium ion binding"/>
    <property type="evidence" value="ECO:0007669"/>
    <property type="project" value="InterPro"/>
</dbReference>
<dbReference type="Gene3D" id="3.20.20.110">
    <property type="entry name" value="Ribulose bisphosphate carboxylase, large subunit, C-terminal domain"/>
    <property type="match status" value="1"/>
</dbReference>
<dbReference type="NCBIfam" id="NF007095">
    <property type="entry name" value="PRK09549.1"/>
    <property type="match status" value="1"/>
</dbReference>
<keyword evidence="5" id="KW-0413">Isomerase</keyword>
<dbReference type="PANTHER" id="PTHR42704:SF17">
    <property type="entry name" value="RIBULOSE BISPHOSPHATE CARBOXYLASE LARGE CHAIN"/>
    <property type="match status" value="1"/>
</dbReference>
<dbReference type="InterPro" id="IPR000685">
    <property type="entry name" value="RuBisCO_lsu_C"/>
</dbReference>
<dbReference type="SUPFAM" id="SSF54966">
    <property type="entry name" value="RuBisCO, large subunit, small (N-terminal) domain"/>
    <property type="match status" value="1"/>
</dbReference>
<dbReference type="InterPro" id="IPR036376">
    <property type="entry name" value="RuBisCO_lsu_C_sf"/>
</dbReference>
<evidence type="ECO:0000256" key="3">
    <source>
        <dbReference type="NCBIfam" id="TIGR03332"/>
    </source>
</evidence>
<dbReference type="PANTHER" id="PTHR42704">
    <property type="entry name" value="RIBULOSE BISPHOSPHATE CARBOXYLASE"/>
    <property type="match status" value="1"/>
</dbReference>
<keyword evidence="6" id="KW-1185">Reference proteome</keyword>
<dbReference type="EC" id="5.3.2.5" evidence="3"/>
<feature type="domain" description="Ribulose bisphosphate carboxylase large subunit C-terminal" evidence="4">
    <location>
        <begin position="125"/>
        <end position="293"/>
    </location>
</feature>
<protein>
    <recommendedName>
        <fullName evidence="3">2,3-diketo-5-methylthiopentyl-1-phosphate enolase</fullName>
        <ecNumber evidence="3">5.3.2.5</ecNumber>
    </recommendedName>
</protein>
<dbReference type="GO" id="GO:0015977">
    <property type="term" value="P:carbon fixation"/>
    <property type="evidence" value="ECO:0007669"/>
    <property type="project" value="InterPro"/>
</dbReference>
<evidence type="ECO:0000313" key="5">
    <source>
        <dbReference type="EMBL" id="WEK56321.1"/>
    </source>
</evidence>
<keyword evidence="1" id="KW-0479">Metal-binding</keyword>
<dbReference type="InterPro" id="IPR033966">
    <property type="entry name" value="RuBisCO"/>
</dbReference>
<dbReference type="SFLD" id="SFLDG00301">
    <property type="entry name" value="RuBisCO-like_proteins"/>
    <property type="match status" value="1"/>
</dbReference>
<dbReference type="SFLD" id="SFLDF00157">
    <property type="entry name" value="2_3-diketo-5-methylthiopentyl"/>
    <property type="match status" value="1"/>
</dbReference>
<sequence length="409" mass="43633">MTNSYSKATYRLYDDNADFNKKALGIAVGLTVGSWTELPEATKERMQQHLGQVVSVDVHEGANVASGERYANITIAYPDVNFSRDIPALLVTVFGKLSMDGKIKLIDLEPSTQFLSAFPGPKFGLQGVRNLLGVHDRPLVMSIFKSVIGHDLPTLREQFLQQALGGVDLIKDDEILFENPLTPLEKRVAACIDAAKEAERTTGQKLLYFTNLTGSTFQLKENAKRAIAAGANGLLFNVLAYGYDALAELAADPAINVPIAAHPSLAGALYPSMHHGISAPLLLGKLTRIAGADLSLFPSPYGSVVMPKEENLAVMEALLTPSLPQASAFPVPSAGIHPGLVPLIMRDFGPDVVVNAGGGVHGHPGGAAAGGRAFRQAVDAIRSGASLEQYSQTHHELQQAIELWGIRTS</sequence>
<dbReference type="Gene3D" id="3.30.70.150">
    <property type="entry name" value="RuBisCO large subunit, N-terminal domain"/>
    <property type="match status" value="1"/>
</dbReference>
<proteinExistence type="predicted"/>
<evidence type="ECO:0000256" key="2">
    <source>
        <dbReference type="ARBA" id="ARBA00022842"/>
    </source>
</evidence>
<evidence type="ECO:0000259" key="4">
    <source>
        <dbReference type="Pfam" id="PF00016"/>
    </source>
</evidence>
<feature type="domain" description="Ribulose bisphosphate carboxylase large subunit C-terminal" evidence="4">
    <location>
        <begin position="328"/>
        <end position="404"/>
    </location>
</feature>
<dbReference type="SFLD" id="SFLDS00014">
    <property type="entry name" value="RuBisCO"/>
    <property type="match status" value="1"/>
</dbReference>
<dbReference type="GO" id="GO:0019509">
    <property type="term" value="P:L-methionine salvage from methylthioadenosine"/>
    <property type="evidence" value="ECO:0007669"/>
    <property type="project" value="UniProtKB-UniRule"/>
</dbReference>
<dbReference type="Proteomes" id="UP001178662">
    <property type="component" value="Chromosome"/>
</dbReference>
<evidence type="ECO:0000313" key="6">
    <source>
        <dbReference type="Proteomes" id="UP001178662"/>
    </source>
</evidence>
<dbReference type="InterPro" id="IPR017717">
    <property type="entry name" value="Diketo-Methiopentyl-P_enolase"/>
</dbReference>
<dbReference type="Pfam" id="PF00016">
    <property type="entry name" value="RuBisCO_large"/>
    <property type="match status" value="2"/>
</dbReference>
<reference evidence="5" key="1">
    <citation type="submission" date="2023-03" db="EMBL/GenBank/DDBJ databases">
        <title>Andean soil-derived lignocellulolytic bacterial consortium as a source of novel taxa and putative plastic-active enzymes.</title>
        <authorList>
            <person name="Diaz-Garcia L."/>
            <person name="Chuvochina M."/>
            <person name="Feuerriegel G."/>
            <person name="Bunk B."/>
            <person name="Sproer C."/>
            <person name="Streit W.R."/>
            <person name="Rodriguez L.M."/>
            <person name="Overmann J."/>
            <person name="Jimenez D.J."/>
        </authorList>
    </citation>
    <scope>NUCLEOTIDE SEQUENCE</scope>
    <source>
        <strain evidence="5">MAG 2441</strain>
    </source>
</reference>
<evidence type="ECO:0000256" key="1">
    <source>
        <dbReference type="ARBA" id="ARBA00022723"/>
    </source>
</evidence>